<comment type="function">
    <text evidence="6 7">This protein binds to 23S rRNA in the presence of protein L20.</text>
</comment>
<evidence type="ECO:0000313" key="8">
    <source>
        <dbReference type="EMBL" id="AFK70242.1"/>
    </source>
</evidence>
<gene>
    <name evidence="6" type="primary">rplU</name>
    <name evidence="8" type="ORF">YSA_06445</name>
</gene>
<organism evidence="8 9">
    <name type="scientific">Pseudomonas putida ND6</name>
    <dbReference type="NCBI Taxonomy" id="231023"/>
    <lineage>
        <taxon>Bacteria</taxon>
        <taxon>Pseudomonadati</taxon>
        <taxon>Pseudomonadota</taxon>
        <taxon>Gammaproteobacteria</taxon>
        <taxon>Pseudomonadales</taxon>
        <taxon>Pseudomonadaceae</taxon>
        <taxon>Pseudomonas</taxon>
    </lineage>
</organism>
<dbReference type="GO" id="GO:0005737">
    <property type="term" value="C:cytoplasm"/>
    <property type="evidence" value="ECO:0007669"/>
    <property type="project" value="UniProtKB-ARBA"/>
</dbReference>
<evidence type="ECO:0000256" key="2">
    <source>
        <dbReference type="ARBA" id="ARBA00022730"/>
    </source>
</evidence>
<name>I3UXM1_PSEPU</name>
<evidence type="ECO:0000256" key="7">
    <source>
        <dbReference type="RuleBase" id="RU000562"/>
    </source>
</evidence>
<dbReference type="GO" id="GO:1990904">
    <property type="term" value="C:ribonucleoprotein complex"/>
    <property type="evidence" value="ECO:0007669"/>
    <property type="project" value="UniProtKB-KW"/>
</dbReference>
<dbReference type="HOGENOM" id="CLU_061463_3_1_6"/>
<keyword evidence="4 6" id="KW-0689">Ribosomal protein</keyword>
<dbReference type="InterPro" id="IPR018258">
    <property type="entry name" value="Ribosomal_bL21_CS"/>
</dbReference>
<dbReference type="Proteomes" id="UP000005268">
    <property type="component" value="Chromosome"/>
</dbReference>
<evidence type="ECO:0000256" key="5">
    <source>
        <dbReference type="ARBA" id="ARBA00023274"/>
    </source>
</evidence>
<dbReference type="KEGG" id="ppi:YSA_06445"/>
<dbReference type="PROSITE" id="PS01169">
    <property type="entry name" value="RIBOSOMAL_L21"/>
    <property type="match status" value="1"/>
</dbReference>
<keyword evidence="5 6" id="KW-0687">Ribonucleoprotein</keyword>
<dbReference type="PANTHER" id="PTHR21349">
    <property type="entry name" value="50S RIBOSOMAL PROTEIN L21"/>
    <property type="match status" value="1"/>
</dbReference>
<dbReference type="PATRIC" id="fig|231023.4.peg.3077"/>
<dbReference type="NCBIfam" id="TIGR00061">
    <property type="entry name" value="L21"/>
    <property type="match status" value="1"/>
</dbReference>
<dbReference type="GO" id="GO:0019843">
    <property type="term" value="F:rRNA binding"/>
    <property type="evidence" value="ECO:0007669"/>
    <property type="project" value="UniProtKB-UniRule"/>
</dbReference>
<dbReference type="InterPro" id="IPR036164">
    <property type="entry name" value="bL21-like_sf"/>
</dbReference>
<sequence length="157" mass="17621">MQAKPRLRTIAHPNFLGSTCLTQLRRAVPALCSHASQYSSYKALGEQDYRRNTMSYAVIVTGGKQYKVAEGEFLKIEKLEVATGESVTFDRVLLVANGEEVTIGAPVVAGAKVVAEVVSQGRHDKVRIIKFRRRKHHMKRMGHRQWFTEIKITGIQA</sequence>
<accession>I3UXM1</accession>
<reference evidence="8 9" key="1">
    <citation type="journal article" date="2012" name="J. Bacteriol.">
        <title>Complete Genome Sequence of the Naphthalene-Degrading Pseudomonas putida Strain ND6.</title>
        <authorList>
            <person name="Li S."/>
            <person name="Zhao H."/>
            <person name="Li Y."/>
            <person name="Niu S."/>
            <person name="Cai B."/>
        </authorList>
    </citation>
    <scope>NUCLEOTIDE SEQUENCE [LARGE SCALE GENOMIC DNA]</scope>
    <source>
        <strain evidence="8 9">ND6</strain>
    </source>
</reference>
<keyword evidence="3 6" id="KW-0694">RNA-binding</keyword>
<dbReference type="HAMAP" id="MF_01363">
    <property type="entry name" value="Ribosomal_bL21"/>
    <property type="match status" value="1"/>
</dbReference>
<dbReference type="GO" id="GO:0006412">
    <property type="term" value="P:translation"/>
    <property type="evidence" value="ECO:0007669"/>
    <property type="project" value="UniProtKB-UniRule"/>
</dbReference>
<dbReference type="InterPro" id="IPR028909">
    <property type="entry name" value="bL21-like"/>
</dbReference>
<dbReference type="InterPro" id="IPR001787">
    <property type="entry name" value="Ribosomal_bL21"/>
</dbReference>
<evidence type="ECO:0000313" key="9">
    <source>
        <dbReference type="Proteomes" id="UP000005268"/>
    </source>
</evidence>
<dbReference type="Pfam" id="PF00829">
    <property type="entry name" value="Ribosomal_L21p"/>
    <property type="match status" value="1"/>
</dbReference>
<dbReference type="SUPFAM" id="SSF141091">
    <property type="entry name" value="L21p-like"/>
    <property type="match status" value="1"/>
</dbReference>
<dbReference type="GO" id="GO:0003735">
    <property type="term" value="F:structural constituent of ribosome"/>
    <property type="evidence" value="ECO:0007669"/>
    <property type="project" value="InterPro"/>
</dbReference>
<comment type="similarity">
    <text evidence="1 6 7">Belongs to the bacterial ribosomal protein bL21 family.</text>
</comment>
<dbReference type="GO" id="GO:0005840">
    <property type="term" value="C:ribosome"/>
    <property type="evidence" value="ECO:0007669"/>
    <property type="project" value="UniProtKB-KW"/>
</dbReference>
<dbReference type="PANTHER" id="PTHR21349:SF0">
    <property type="entry name" value="LARGE RIBOSOMAL SUBUNIT PROTEIN BL21M"/>
    <property type="match status" value="1"/>
</dbReference>
<evidence type="ECO:0000256" key="6">
    <source>
        <dbReference type="HAMAP-Rule" id="MF_01363"/>
    </source>
</evidence>
<keyword evidence="2 6" id="KW-0699">rRNA-binding</keyword>
<evidence type="ECO:0000256" key="4">
    <source>
        <dbReference type="ARBA" id="ARBA00022980"/>
    </source>
</evidence>
<proteinExistence type="inferred from homology"/>
<dbReference type="EMBL" id="CP003588">
    <property type="protein sequence ID" value="AFK70242.1"/>
    <property type="molecule type" value="Genomic_DNA"/>
</dbReference>
<evidence type="ECO:0000256" key="3">
    <source>
        <dbReference type="ARBA" id="ARBA00022884"/>
    </source>
</evidence>
<protein>
    <recommendedName>
        <fullName evidence="6">Large ribosomal subunit protein bL21</fullName>
    </recommendedName>
</protein>
<comment type="subunit">
    <text evidence="6">Part of the 50S ribosomal subunit. Contacts protein L20.</text>
</comment>
<dbReference type="AlphaFoldDB" id="I3UXM1"/>
<evidence type="ECO:0000256" key="1">
    <source>
        <dbReference type="ARBA" id="ARBA00008563"/>
    </source>
</evidence>